<dbReference type="InterPro" id="IPR006157">
    <property type="entry name" value="FolB_dom"/>
</dbReference>
<dbReference type="GO" id="GO:0046654">
    <property type="term" value="P:tetrahydrofolate biosynthetic process"/>
    <property type="evidence" value="ECO:0007669"/>
    <property type="project" value="UniProtKB-UniRule"/>
</dbReference>
<name>A0A1G8XKM7_9BACT</name>
<sequence length="129" mass="14617">MDQSPAPTYHAITLEGMEFYAHHGFYEAEQQLGNRYTVDVTLVTDFTAAADEDDLTGTLNYETVYRIVAEAMEQPSRLLEHVARRILNRLQQTFPTAQHGEVRIAKHNPPLGGLCQLARITLRQSFLSQ</sequence>
<evidence type="ECO:0000259" key="7">
    <source>
        <dbReference type="SMART" id="SM00905"/>
    </source>
</evidence>
<accession>A0A1G8XKM7</accession>
<dbReference type="PANTHER" id="PTHR42844">
    <property type="entry name" value="DIHYDRONEOPTERIN ALDOLASE 1-RELATED"/>
    <property type="match status" value="1"/>
</dbReference>
<protein>
    <recommendedName>
        <fullName evidence="6">7,8-dihydroneopterin aldolase</fullName>
        <ecNumber evidence="6">4.1.2.25</ecNumber>
    </recommendedName>
</protein>
<evidence type="ECO:0000256" key="3">
    <source>
        <dbReference type="ARBA" id="ARBA00005708"/>
    </source>
</evidence>
<dbReference type="OrthoDB" id="9803748at2"/>
<feature type="domain" description="Dihydroneopterin aldolase/epimerase" evidence="7">
    <location>
        <begin position="12"/>
        <end position="124"/>
    </location>
</feature>
<dbReference type="STRING" id="1075417.SAMN05421823_101402"/>
<dbReference type="Pfam" id="PF02152">
    <property type="entry name" value="FolB"/>
    <property type="match status" value="1"/>
</dbReference>
<comment type="similarity">
    <text evidence="3 6">Belongs to the DHNA family.</text>
</comment>
<dbReference type="Gene3D" id="3.30.1130.10">
    <property type="match status" value="1"/>
</dbReference>
<organism evidence="8 9">
    <name type="scientific">Catalinimonas alkaloidigena</name>
    <dbReference type="NCBI Taxonomy" id="1075417"/>
    <lineage>
        <taxon>Bacteria</taxon>
        <taxon>Pseudomonadati</taxon>
        <taxon>Bacteroidota</taxon>
        <taxon>Cytophagia</taxon>
        <taxon>Cytophagales</taxon>
        <taxon>Catalimonadaceae</taxon>
        <taxon>Catalinimonas</taxon>
    </lineage>
</organism>
<dbReference type="InterPro" id="IPR006156">
    <property type="entry name" value="Dihydroneopterin_aldolase"/>
</dbReference>
<dbReference type="RefSeq" id="WP_089678396.1">
    <property type="nucleotide sequence ID" value="NZ_FNFO01000001.1"/>
</dbReference>
<dbReference type="EC" id="4.1.2.25" evidence="6"/>
<comment type="catalytic activity">
    <reaction evidence="1 6">
        <text>7,8-dihydroneopterin = 6-hydroxymethyl-7,8-dihydropterin + glycolaldehyde</text>
        <dbReference type="Rhea" id="RHEA:10540"/>
        <dbReference type="ChEBI" id="CHEBI:17001"/>
        <dbReference type="ChEBI" id="CHEBI:17071"/>
        <dbReference type="ChEBI" id="CHEBI:44841"/>
        <dbReference type="EC" id="4.1.2.25"/>
    </reaction>
</comment>
<gene>
    <name evidence="8" type="ORF">SAMN05421823_101402</name>
</gene>
<evidence type="ECO:0000256" key="2">
    <source>
        <dbReference type="ARBA" id="ARBA00005013"/>
    </source>
</evidence>
<comment type="function">
    <text evidence="6">Catalyzes the conversion of 7,8-dihydroneopterin to 6-hydroxymethyl-7,8-dihydropterin.</text>
</comment>
<dbReference type="EMBL" id="FNFO01000001">
    <property type="protein sequence ID" value="SDJ91212.1"/>
    <property type="molecule type" value="Genomic_DNA"/>
</dbReference>
<dbReference type="GO" id="GO:0004150">
    <property type="term" value="F:dihydroneopterin aldolase activity"/>
    <property type="evidence" value="ECO:0007669"/>
    <property type="project" value="UniProtKB-UniRule"/>
</dbReference>
<dbReference type="GO" id="GO:0046656">
    <property type="term" value="P:folic acid biosynthetic process"/>
    <property type="evidence" value="ECO:0007669"/>
    <property type="project" value="UniProtKB-UniRule"/>
</dbReference>
<dbReference type="AlphaFoldDB" id="A0A1G8XKM7"/>
<dbReference type="SMART" id="SM00905">
    <property type="entry name" value="FolB"/>
    <property type="match status" value="1"/>
</dbReference>
<dbReference type="Proteomes" id="UP000198510">
    <property type="component" value="Unassembled WGS sequence"/>
</dbReference>
<dbReference type="NCBIfam" id="TIGR00525">
    <property type="entry name" value="folB"/>
    <property type="match status" value="1"/>
</dbReference>
<comment type="pathway">
    <text evidence="2 6">Cofactor biosynthesis; tetrahydrofolate biosynthesis; 2-amino-4-hydroxy-6-hydroxymethyl-7,8-dihydropteridine diphosphate from 7,8-dihydroneopterin triphosphate: step 3/4.</text>
</comment>
<dbReference type="NCBIfam" id="TIGR00526">
    <property type="entry name" value="folB_dom"/>
    <property type="match status" value="1"/>
</dbReference>
<evidence type="ECO:0000256" key="4">
    <source>
        <dbReference type="ARBA" id="ARBA00022909"/>
    </source>
</evidence>
<dbReference type="PANTHER" id="PTHR42844:SF1">
    <property type="entry name" value="DIHYDRONEOPTERIN ALDOLASE 1-RELATED"/>
    <property type="match status" value="1"/>
</dbReference>
<evidence type="ECO:0000313" key="8">
    <source>
        <dbReference type="EMBL" id="SDJ91212.1"/>
    </source>
</evidence>
<dbReference type="GO" id="GO:0005737">
    <property type="term" value="C:cytoplasm"/>
    <property type="evidence" value="ECO:0007669"/>
    <property type="project" value="TreeGrafter"/>
</dbReference>
<dbReference type="SUPFAM" id="SSF55620">
    <property type="entry name" value="Tetrahydrobiopterin biosynthesis enzymes-like"/>
    <property type="match status" value="1"/>
</dbReference>
<keyword evidence="9" id="KW-1185">Reference proteome</keyword>
<evidence type="ECO:0000256" key="5">
    <source>
        <dbReference type="ARBA" id="ARBA00023239"/>
    </source>
</evidence>
<evidence type="ECO:0000256" key="6">
    <source>
        <dbReference type="RuleBase" id="RU362079"/>
    </source>
</evidence>
<reference evidence="8 9" key="1">
    <citation type="submission" date="2016-10" db="EMBL/GenBank/DDBJ databases">
        <authorList>
            <person name="de Groot N.N."/>
        </authorList>
    </citation>
    <scope>NUCLEOTIDE SEQUENCE [LARGE SCALE GENOMIC DNA]</scope>
    <source>
        <strain evidence="8 9">DSM 25186</strain>
    </source>
</reference>
<evidence type="ECO:0000313" key="9">
    <source>
        <dbReference type="Proteomes" id="UP000198510"/>
    </source>
</evidence>
<dbReference type="UniPathway" id="UPA00077">
    <property type="reaction ID" value="UER00154"/>
</dbReference>
<evidence type="ECO:0000256" key="1">
    <source>
        <dbReference type="ARBA" id="ARBA00001353"/>
    </source>
</evidence>
<dbReference type="InterPro" id="IPR043133">
    <property type="entry name" value="GTP-CH-I_C/QueF"/>
</dbReference>
<proteinExistence type="inferred from homology"/>
<keyword evidence="4 6" id="KW-0289">Folate biosynthesis</keyword>
<keyword evidence="5 6" id="KW-0456">Lyase</keyword>